<keyword evidence="4" id="KW-1003">Cell membrane</keyword>
<proteinExistence type="inferred from homology"/>
<evidence type="ECO:0000256" key="9">
    <source>
        <dbReference type="ARBA" id="ARBA00023136"/>
    </source>
</evidence>
<comment type="caution">
    <text evidence="13">The sequence shown here is derived from an EMBL/GenBank/DDBJ whole genome shotgun (WGS) entry which is preliminary data.</text>
</comment>
<keyword evidence="7" id="KW-0677">Repeat</keyword>
<dbReference type="InterPro" id="IPR051679">
    <property type="entry name" value="DASS-Related_Transporters"/>
</dbReference>
<keyword evidence="14" id="KW-1185">Reference proteome</keyword>
<dbReference type="PROSITE" id="PS01271">
    <property type="entry name" value="NA_SULFATE"/>
    <property type="match status" value="1"/>
</dbReference>
<evidence type="ECO:0000256" key="1">
    <source>
        <dbReference type="ARBA" id="ARBA00004429"/>
    </source>
</evidence>
<dbReference type="Pfam" id="PF03600">
    <property type="entry name" value="CitMHS"/>
    <property type="match status" value="1"/>
</dbReference>
<feature type="transmembrane region" description="Helical" evidence="11">
    <location>
        <begin position="503"/>
        <end position="536"/>
    </location>
</feature>
<dbReference type="PANTHER" id="PTHR43652:SF1">
    <property type="entry name" value="RESPONSE REGULATOR"/>
    <property type="match status" value="1"/>
</dbReference>
<comment type="similarity">
    <text evidence="2">Belongs to the CitM (TC 2.A.11) transporter family.</text>
</comment>
<feature type="transmembrane region" description="Helical" evidence="11">
    <location>
        <begin position="548"/>
        <end position="568"/>
    </location>
</feature>
<dbReference type="PROSITE" id="PS51202">
    <property type="entry name" value="RCK_C"/>
    <property type="match status" value="2"/>
</dbReference>
<evidence type="ECO:0000259" key="12">
    <source>
        <dbReference type="PROSITE" id="PS51202"/>
    </source>
</evidence>
<dbReference type="EMBL" id="WMJZ01000010">
    <property type="protein sequence ID" value="MTH46409.1"/>
    <property type="molecule type" value="Genomic_DNA"/>
</dbReference>
<feature type="transmembrane region" description="Helical" evidence="11">
    <location>
        <begin position="5"/>
        <end position="22"/>
    </location>
</feature>
<keyword evidence="3" id="KW-0813">Transport</keyword>
<feature type="transmembrane region" description="Helical" evidence="11">
    <location>
        <begin position="136"/>
        <end position="155"/>
    </location>
</feature>
<organism evidence="13 14">
    <name type="scientific">Intestinirhabdus alba</name>
    <dbReference type="NCBI Taxonomy" id="2899544"/>
    <lineage>
        <taxon>Bacteria</taxon>
        <taxon>Pseudomonadati</taxon>
        <taxon>Pseudomonadota</taxon>
        <taxon>Gammaproteobacteria</taxon>
        <taxon>Enterobacterales</taxon>
        <taxon>Enterobacteriaceae</taxon>
        <taxon>Intestinirhabdus</taxon>
    </lineage>
</organism>
<dbReference type="Proteomes" id="UP000477739">
    <property type="component" value="Unassembled WGS sequence"/>
</dbReference>
<evidence type="ECO:0000256" key="4">
    <source>
        <dbReference type="ARBA" id="ARBA00022475"/>
    </source>
</evidence>
<dbReference type="AlphaFoldDB" id="A0A6L6III7"/>
<keyword evidence="5" id="KW-0997">Cell inner membrane</keyword>
<feature type="domain" description="RCK C-terminal" evidence="12">
    <location>
        <begin position="218"/>
        <end position="307"/>
    </location>
</feature>
<dbReference type="Pfam" id="PF02080">
    <property type="entry name" value="TrkA_C"/>
    <property type="match status" value="2"/>
</dbReference>
<evidence type="ECO:0000256" key="6">
    <source>
        <dbReference type="ARBA" id="ARBA00022692"/>
    </source>
</evidence>
<dbReference type="Gene3D" id="3.30.70.1450">
    <property type="entry name" value="Regulator of K+ conductance, C-terminal domain"/>
    <property type="match status" value="2"/>
</dbReference>
<sequence>MSGELIWVVCLLAFAVVLFATGKVRMDAVALLVIVAFVMSGTLTLSEAFSGFSDPNVVLIAALFIIGDGLVRTGVATSLGSWLVKMAGSSEAKMLTLLMLTVAGLGAFMSSTGVVAIFIPVVLSVSQRMQTAPSRLMMPLSFAGLISGMMTLVATPPNLVVNSELLREGLEGFSFFSVTPIGLVVLALGILYMLLMRFMLKGDDPTTQREGWKRRTFRDLIREYRLTGRARRLAIRPGSPLIGQRLDDLQLRERYGANVIGVERWRRFRRVIVNVNGVSEFRARDVLLIDMSAAEVDLREFCSEQLLEPMVLRGEYFSDQAMDVGMAEISPIPESELIGKSVREIGFRTRYGLNVVGLKRDGAAIEGALIDEALRLGDIILVVGNWKSISLLVKEGRDFVALNPPAEMSEASPAHSQAPHAIFSLVLMVALMLTNEVPNPIAAIVACLLMGKFRCIDAESAWKAIHWPSIILIVGMMPFALALQKTGGVDLVVKGLMDVGGGYGPYVMLGCLFVLCAVIGLFISNTATAVLMAPIALAAAKTMGVSPYPFAMAIAMAASAAFMTPVSSPVNTLVLGPGNYRFSDFIKLGVPFTLIVMAVCVVLIPVLFPF</sequence>
<evidence type="ECO:0000256" key="5">
    <source>
        <dbReference type="ARBA" id="ARBA00022519"/>
    </source>
</evidence>
<dbReference type="SUPFAM" id="SSF116726">
    <property type="entry name" value="TrkA C-terminal domain-like"/>
    <property type="match status" value="2"/>
</dbReference>
<comment type="subcellular location">
    <subcellularLocation>
        <location evidence="1">Cell inner membrane</location>
        <topology evidence="1">Multi-pass membrane protein</topology>
    </subcellularLocation>
</comment>
<reference evidence="13 14" key="1">
    <citation type="submission" date="2019-11" db="EMBL/GenBank/DDBJ databases">
        <title>Escherichia alba sp. nov. isolated from the gut of plastic-eating superworms Zophobas atratus.</title>
        <authorList>
            <person name="Yang Y."/>
        </authorList>
    </citation>
    <scope>NUCLEOTIDE SEQUENCE [LARGE SCALE GENOMIC DNA]</scope>
    <source>
        <strain evidence="14">BIT-B35</strain>
    </source>
</reference>
<evidence type="ECO:0000256" key="2">
    <source>
        <dbReference type="ARBA" id="ARBA00009843"/>
    </source>
</evidence>
<evidence type="ECO:0000256" key="11">
    <source>
        <dbReference type="SAM" id="Phobius"/>
    </source>
</evidence>
<dbReference type="FunFam" id="3.30.70.1450:FF:000005">
    <property type="entry name" value="Citrate transporter protein"/>
    <property type="match status" value="1"/>
</dbReference>
<dbReference type="RefSeq" id="WP_167519476.1">
    <property type="nucleotide sequence ID" value="NZ_WMJZ01000010.1"/>
</dbReference>
<feature type="domain" description="RCK C-terminal" evidence="12">
    <location>
        <begin position="314"/>
        <end position="398"/>
    </location>
</feature>
<evidence type="ECO:0000256" key="7">
    <source>
        <dbReference type="ARBA" id="ARBA00022737"/>
    </source>
</evidence>
<evidence type="ECO:0000256" key="8">
    <source>
        <dbReference type="ARBA" id="ARBA00022989"/>
    </source>
</evidence>
<keyword evidence="6 11" id="KW-0812">Transmembrane</keyword>
<dbReference type="GO" id="GO:0006813">
    <property type="term" value="P:potassium ion transport"/>
    <property type="evidence" value="ECO:0007669"/>
    <property type="project" value="InterPro"/>
</dbReference>
<keyword evidence="8 11" id="KW-1133">Transmembrane helix</keyword>
<dbReference type="InterPro" id="IPR036721">
    <property type="entry name" value="RCK_C_sf"/>
</dbReference>
<dbReference type="GO" id="GO:0005886">
    <property type="term" value="C:plasma membrane"/>
    <property type="evidence" value="ECO:0007669"/>
    <property type="project" value="UniProtKB-SubCell"/>
</dbReference>
<dbReference type="PANTHER" id="PTHR43652">
    <property type="entry name" value="BASIC AMINO ACID ANTIPORTER YFCC-RELATED"/>
    <property type="match status" value="1"/>
</dbReference>
<feature type="transmembrane region" description="Helical" evidence="11">
    <location>
        <begin position="440"/>
        <end position="457"/>
    </location>
</feature>
<gene>
    <name evidence="13" type="ORF">GJV78_09130</name>
</gene>
<dbReference type="InterPro" id="IPR006037">
    <property type="entry name" value="RCK_C"/>
</dbReference>
<feature type="transmembrane region" description="Helical" evidence="11">
    <location>
        <begin position="28"/>
        <end position="45"/>
    </location>
</feature>
<keyword evidence="9 11" id="KW-0472">Membrane</keyword>
<dbReference type="InterPro" id="IPR004680">
    <property type="entry name" value="Cit_transptr-like_dom"/>
</dbReference>
<feature type="transmembrane region" description="Helical" evidence="11">
    <location>
        <begin position="588"/>
        <end position="608"/>
    </location>
</feature>
<evidence type="ECO:0000313" key="13">
    <source>
        <dbReference type="EMBL" id="MTH46409.1"/>
    </source>
</evidence>
<evidence type="ECO:0000256" key="3">
    <source>
        <dbReference type="ARBA" id="ARBA00022448"/>
    </source>
</evidence>
<feature type="transmembrane region" description="Helical" evidence="11">
    <location>
        <begin position="95"/>
        <end position="124"/>
    </location>
</feature>
<evidence type="ECO:0000256" key="10">
    <source>
        <dbReference type="ARBA" id="ARBA00072919"/>
    </source>
</evidence>
<dbReference type="FunFam" id="3.30.70.1450:FF:000006">
    <property type="entry name" value="Citrate transporter protein"/>
    <property type="match status" value="1"/>
</dbReference>
<name>A0A6L6III7_9ENTR</name>
<protein>
    <recommendedName>
        <fullName evidence="10">Uncharacterized transporter YfbS</fullName>
    </recommendedName>
</protein>
<dbReference type="GO" id="GO:0008324">
    <property type="term" value="F:monoatomic cation transmembrane transporter activity"/>
    <property type="evidence" value="ECO:0007669"/>
    <property type="project" value="InterPro"/>
</dbReference>
<feature type="transmembrane region" description="Helical" evidence="11">
    <location>
        <begin position="57"/>
        <end position="75"/>
    </location>
</feature>
<accession>A0A6L6III7</accession>
<dbReference type="InterPro" id="IPR031312">
    <property type="entry name" value="Na/sul_symport_CS"/>
</dbReference>
<feature type="transmembrane region" description="Helical" evidence="11">
    <location>
        <begin position="175"/>
        <end position="195"/>
    </location>
</feature>
<feature type="transmembrane region" description="Helical" evidence="11">
    <location>
        <begin position="464"/>
        <end position="483"/>
    </location>
</feature>
<evidence type="ECO:0000313" key="14">
    <source>
        <dbReference type="Proteomes" id="UP000477739"/>
    </source>
</evidence>